<dbReference type="RefSeq" id="WP_270006954.1">
    <property type="nucleotide sequence ID" value="NZ_JAPCID010000112.1"/>
</dbReference>
<keyword evidence="2" id="KW-0808">Transferase</keyword>
<dbReference type="GO" id="GO:0008168">
    <property type="term" value="F:methyltransferase activity"/>
    <property type="evidence" value="ECO:0007669"/>
    <property type="project" value="UniProtKB-KW"/>
</dbReference>
<dbReference type="CDD" id="cd02440">
    <property type="entry name" value="AdoMet_MTases"/>
    <property type="match status" value="1"/>
</dbReference>
<accession>A0ABT4RVM1</accession>
<gene>
    <name evidence="2" type="ORF">OJ962_34215</name>
</gene>
<evidence type="ECO:0000313" key="2">
    <source>
        <dbReference type="EMBL" id="MDA0142591.1"/>
    </source>
</evidence>
<feature type="domain" description="Methyltransferase" evidence="1">
    <location>
        <begin position="66"/>
        <end position="151"/>
    </location>
</feature>
<keyword evidence="2" id="KW-0489">Methyltransferase</keyword>
<dbReference type="PANTHER" id="PTHR43591:SF24">
    <property type="entry name" value="2-METHOXY-6-POLYPRENYL-1,4-BENZOQUINOL METHYLASE, MITOCHONDRIAL"/>
    <property type="match status" value="1"/>
</dbReference>
<dbReference type="PANTHER" id="PTHR43591">
    <property type="entry name" value="METHYLTRANSFERASE"/>
    <property type="match status" value="1"/>
</dbReference>
<sequence>DEAAAGGEAAAADGEAAAAGGEAAAFKSFEAAGWSARAGTYDALTARATAFAHPALLAHVKAGDRVVDVGCGPGTLAAAAAAKGADVTGVDLAPGMIAEARRRHPDLSFVEADAERLPFEDGAFDVALGAFLVNHTPDARAAVAELKRVARTVALAAWGPAEEVAFLDLPSRAVSGLGGVPDGPDSELYAHPDRLAALLGGDATVTTVRDTLHVDSLDALWDGARGGTVRTAARIEHATDEHRARLEALAEPYRTAAGYALPLTILVAWVVQEP</sequence>
<dbReference type="EMBL" id="JAPCID010000112">
    <property type="protein sequence ID" value="MDA0142591.1"/>
    <property type="molecule type" value="Genomic_DNA"/>
</dbReference>
<proteinExistence type="predicted"/>
<protein>
    <submittedName>
        <fullName evidence="2">Class I SAM-dependent methyltransferase</fullName>
    </submittedName>
</protein>
<evidence type="ECO:0000259" key="1">
    <source>
        <dbReference type="Pfam" id="PF13649"/>
    </source>
</evidence>
<reference evidence="2" key="1">
    <citation type="submission" date="2022-10" db="EMBL/GenBank/DDBJ databases">
        <title>The WGS of Solirubrobacter sp. CPCC 204708.</title>
        <authorList>
            <person name="Jiang Z."/>
        </authorList>
    </citation>
    <scope>NUCLEOTIDE SEQUENCE</scope>
    <source>
        <strain evidence="2">CPCC 204708</strain>
    </source>
</reference>
<comment type="caution">
    <text evidence="2">The sequence shown here is derived from an EMBL/GenBank/DDBJ whole genome shotgun (WGS) entry which is preliminary data.</text>
</comment>
<dbReference type="Gene3D" id="3.40.50.150">
    <property type="entry name" value="Vaccinia Virus protein VP39"/>
    <property type="match status" value="1"/>
</dbReference>
<dbReference type="GO" id="GO:0032259">
    <property type="term" value="P:methylation"/>
    <property type="evidence" value="ECO:0007669"/>
    <property type="project" value="UniProtKB-KW"/>
</dbReference>
<evidence type="ECO:0000313" key="3">
    <source>
        <dbReference type="Proteomes" id="UP001147700"/>
    </source>
</evidence>
<dbReference type="Proteomes" id="UP001147700">
    <property type="component" value="Unassembled WGS sequence"/>
</dbReference>
<dbReference type="Pfam" id="PF13649">
    <property type="entry name" value="Methyltransf_25"/>
    <property type="match status" value="1"/>
</dbReference>
<dbReference type="InterPro" id="IPR029063">
    <property type="entry name" value="SAM-dependent_MTases_sf"/>
</dbReference>
<dbReference type="SUPFAM" id="SSF53335">
    <property type="entry name" value="S-adenosyl-L-methionine-dependent methyltransferases"/>
    <property type="match status" value="1"/>
</dbReference>
<dbReference type="InterPro" id="IPR041698">
    <property type="entry name" value="Methyltransf_25"/>
</dbReference>
<name>A0ABT4RVM1_9ACTN</name>
<keyword evidence="3" id="KW-1185">Reference proteome</keyword>
<feature type="non-terminal residue" evidence="2">
    <location>
        <position position="1"/>
    </location>
</feature>
<organism evidence="2 3">
    <name type="scientific">Solirubrobacter deserti</name>
    <dbReference type="NCBI Taxonomy" id="2282478"/>
    <lineage>
        <taxon>Bacteria</taxon>
        <taxon>Bacillati</taxon>
        <taxon>Actinomycetota</taxon>
        <taxon>Thermoleophilia</taxon>
        <taxon>Solirubrobacterales</taxon>
        <taxon>Solirubrobacteraceae</taxon>
        <taxon>Solirubrobacter</taxon>
    </lineage>
</organism>